<feature type="region of interest" description="Disordered" evidence="1">
    <location>
        <begin position="379"/>
        <end position="427"/>
    </location>
</feature>
<feature type="compositionally biased region" description="Acidic residues" evidence="1">
    <location>
        <begin position="269"/>
        <end position="278"/>
    </location>
</feature>
<feature type="compositionally biased region" description="Acidic residues" evidence="1">
    <location>
        <begin position="242"/>
        <end position="253"/>
    </location>
</feature>
<dbReference type="InterPro" id="IPR019038">
    <property type="entry name" value="POLD3"/>
</dbReference>
<dbReference type="GO" id="GO:0006297">
    <property type="term" value="P:nucleotide-excision repair, DNA gap filling"/>
    <property type="evidence" value="ECO:0007669"/>
    <property type="project" value="TreeGrafter"/>
</dbReference>
<evidence type="ECO:0008006" key="4">
    <source>
        <dbReference type="Google" id="ProtNLM"/>
    </source>
</evidence>
<comment type="caution">
    <text evidence="2">The sequence shown here is derived from an EMBL/GenBank/DDBJ whole genome shotgun (WGS) entry which is preliminary data.</text>
</comment>
<dbReference type="GO" id="GO:1904161">
    <property type="term" value="P:DNA synthesis involved in UV-damage excision repair"/>
    <property type="evidence" value="ECO:0007669"/>
    <property type="project" value="TreeGrafter"/>
</dbReference>
<feature type="region of interest" description="Disordered" evidence="1">
    <location>
        <begin position="192"/>
        <end position="346"/>
    </location>
</feature>
<name>A0A3M6VF09_9STRA</name>
<feature type="compositionally biased region" description="Acidic residues" evidence="1">
    <location>
        <begin position="329"/>
        <end position="342"/>
    </location>
</feature>
<dbReference type="AlphaFoldDB" id="A0A3M6VF09"/>
<sequence length="427" mass="47209">MERCLEEISSTVLDAGEPISYRTLSIRSQVPSKVSIEALTYFSAENSNVKTLHLLIKRVPVATDDKSETAAAKRDPRARVLSLAVGSQSKNDDVLYQQIYALYSKPNTAAEDEDEVTAVATVCWAQERQARNDVFNTVTKNAPLSAAVKALYISGIKCVEATARQDVGEDQGEETISAFDAINTSIKKKLSSSSSSSSFFQSSKKTGGSKISSSSKNGDSKMTESRKQETKKLDMSNVLTVDSDDEEDDDETDAPMFVKTSSNNRIISDDDDDEEMDEVPPPKETGTPAPKTRNVKRKLNASPAETKKTKEAAELDDESPSNKKQRVESEDEADDDSVEEPVLETKRQVVVTKTRINEQGYMVTEKTYEEVELTAEEIEEEQKAAKKRVEEKKKKAAAEKATKAKKEAKKQSGPPKQRDLRSFFSTK</sequence>
<dbReference type="PANTHER" id="PTHR17598">
    <property type="entry name" value="DNA POLYMERASE DELTA SUBUNIT 3"/>
    <property type="match status" value="1"/>
</dbReference>
<feature type="compositionally biased region" description="Basic and acidic residues" evidence="1">
    <location>
        <begin position="381"/>
        <end position="405"/>
    </location>
</feature>
<reference evidence="2 3" key="1">
    <citation type="submission" date="2018-06" db="EMBL/GenBank/DDBJ databases">
        <title>Comparative genomics of downy mildews reveals potential adaptations to biotrophy.</title>
        <authorList>
            <person name="Fletcher K."/>
            <person name="Klosterman S.J."/>
            <person name="Derevnina L."/>
            <person name="Martin F."/>
            <person name="Koike S."/>
            <person name="Reyes Chin-Wo S."/>
            <person name="Mou B."/>
            <person name="Michelmore R."/>
        </authorList>
    </citation>
    <scope>NUCLEOTIDE SEQUENCE [LARGE SCALE GENOMIC DNA]</scope>
    <source>
        <strain evidence="2 3">R14</strain>
    </source>
</reference>
<dbReference type="EMBL" id="QLLG01000238">
    <property type="protein sequence ID" value="RMX65618.1"/>
    <property type="molecule type" value="Genomic_DNA"/>
</dbReference>
<organism evidence="2 3">
    <name type="scientific">Peronospora effusa</name>
    <dbReference type="NCBI Taxonomy" id="542832"/>
    <lineage>
        <taxon>Eukaryota</taxon>
        <taxon>Sar</taxon>
        <taxon>Stramenopiles</taxon>
        <taxon>Oomycota</taxon>
        <taxon>Peronosporomycetes</taxon>
        <taxon>Peronosporales</taxon>
        <taxon>Peronosporaceae</taxon>
        <taxon>Peronospora</taxon>
    </lineage>
</organism>
<evidence type="ECO:0000313" key="2">
    <source>
        <dbReference type="EMBL" id="RMX65618.1"/>
    </source>
</evidence>
<feature type="compositionally biased region" description="Basic and acidic residues" evidence="1">
    <location>
        <begin position="218"/>
        <end position="234"/>
    </location>
</feature>
<accession>A0A3M6VF09</accession>
<keyword evidence="3" id="KW-1185">Reference proteome</keyword>
<evidence type="ECO:0000256" key="1">
    <source>
        <dbReference type="SAM" id="MobiDB-lite"/>
    </source>
</evidence>
<dbReference type="GO" id="GO:0006271">
    <property type="term" value="P:DNA strand elongation involved in DNA replication"/>
    <property type="evidence" value="ECO:0007669"/>
    <property type="project" value="TreeGrafter"/>
</dbReference>
<gene>
    <name evidence="2" type="ORF">DD238_003450</name>
</gene>
<dbReference type="GO" id="GO:0043625">
    <property type="term" value="C:delta DNA polymerase complex"/>
    <property type="evidence" value="ECO:0007669"/>
    <property type="project" value="InterPro"/>
</dbReference>
<evidence type="ECO:0000313" key="3">
    <source>
        <dbReference type="Proteomes" id="UP000282087"/>
    </source>
</evidence>
<feature type="compositionally biased region" description="Low complexity" evidence="1">
    <location>
        <begin position="192"/>
        <end position="217"/>
    </location>
</feature>
<dbReference type="VEuPathDB" id="FungiDB:DD237_003965"/>
<dbReference type="Proteomes" id="UP000282087">
    <property type="component" value="Unassembled WGS sequence"/>
</dbReference>
<proteinExistence type="predicted"/>
<dbReference type="STRING" id="542832.A0A3M6VF09"/>
<dbReference type="PANTHER" id="PTHR17598:SF13">
    <property type="entry name" value="DNA POLYMERASE DELTA SUBUNIT 3"/>
    <property type="match status" value="1"/>
</dbReference>
<dbReference type="GO" id="GO:0003887">
    <property type="term" value="F:DNA-directed DNA polymerase activity"/>
    <property type="evidence" value="ECO:0007669"/>
    <property type="project" value="TreeGrafter"/>
</dbReference>
<protein>
    <recommendedName>
        <fullName evidence="4">DNA polymerase delta subunit 3</fullName>
    </recommendedName>
</protein>